<evidence type="ECO:0000313" key="2">
    <source>
        <dbReference type="Proteomes" id="UP001215180"/>
    </source>
</evidence>
<evidence type="ECO:0000313" key="1">
    <source>
        <dbReference type="EMBL" id="MDF3636449.1"/>
    </source>
</evidence>
<dbReference type="EMBL" id="JARJGR010000589">
    <property type="protein sequence ID" value="MDF3636449.1"/>
    <property type="molecule type" value="Genomic_DNA"/>
</dbReference>
<accession>A0AAW6NJD0</accession>
<proteinExistence type="predicted"/>
<dbReference type="AlphaFoldDB" id="A0AAW6NJD0"/>
<name>A0AAW6NJD0_ENTCL</name>
<comment type="caution">
    <text evidence="1">The sequence shown here is derived from an EMBL/GenBank/DDBJ whole genome shotgun (WGS) entry which is preliminary data.</text>
</comment>
<gene>
    <name evidence="1" type="ORF">P3S46_04360</name>
</gene>
<sequence>MRGMDTTSMDIFVQQYADTVKYLVEKK</sequence>
<protein>
    <submittedName>
        <fullName evidence="1">Protein disulfide oxidoreductase DsbA</fullName>
    </submittedName>
</protein>
<organism evidence="1 2">
    <name type="scientific">Enterobacter cloacae</name>
    <dbReference type="NCBI Taxonomy" id="550"/>
    <lineage>
        <taxon>Bacteria</taxon>
        <taxon>Pseudomonadati</taxon>
        <taxon>Pseudomonadota</taxon>
        <taxon>Gammaproteobacteria</taxon>
        <taxon>Enterobacterales</taxon>
        <taxon>Enterobacteriaceae</taxon>
        <taxon>Enterobacter</taxon>
        <taxon>Enterobacter cloacae complex</taxon>
    </lineage>
</organism>
<dbReference type="Proteomes" id="UP001215180">
    <property type="component" value="Unassembled WGS sequence"/>
</dbReference>
<reference evidence="1" key="1">
    <citation type="submission" date="2023-03" db="EMBL/GenBank/DDBJ databases">
        <title>A Study on Prevalence and Characterization of Enterobacter cloacae strains in China.</title>
        <authorList>
            <person name="Zheng Z."/>
        </authorList>
    </citation>
    <scope>NUCLEOTIDE SEQUENCE</scope>
    <source>
        <strain evidence="1">EC77</strain>
    </source>
</reference>
<feature type="non-terminal residue" evidence="1">
    <location>
        <position position="1"/>
    </location>
</feature>